<dbReference type="SMART" id="SM00471">
    <property type="entry name" value="HDc"/>
    <property type="match status" value="1"/>
</dbReference>
<dbReference type="RefSeq" id="WP_154543031.1">
    <property type="nucleotide sequence ID" value="NZ_VULO01000002.1"/>
</dbReference>
<dbReference type="FunFam" id="3.30.460.10:FF:000001">
    <property type="entry name" value="GTP pyrophosphokinase RelA"/>
    <property type="match status" value="1"/>
</dbReference>
<dbReference type="AlphaFoldDB" id="A0A6N7W5U0"/>
<dbReference type="InterPro" id="IPR033655">
    <property type="entry name" value="TGS_RelA/SpoT"/>
</dbReference>
<dbReference type="Gene3D" id="3.30.70.260">
    <property type="match status" value="1"/>
</dbReference>
<dbReference type="Pfam" id="PF02824">
    <property type="entry name" value="TGS"/>
    <property type="match status" value="1"/>
</dbReference>
<dbReference type="InterPro" id="IPR045600">
    <property type="entry name" value="RelA/SpoT_AH_RIS"/>
</dbReference>
<evidence type="ECO:0000259" key="5">
    <source>
        <dbReference type="PROSITE" id="PS51831"/>
    </source>
</evidence>
<dbReference type="Pfam" id="PF04607">
    <property type="entry name" value="RelA_SpoT"/>
    <property type="match status" value="1"/>
</dbReference>
<dbReference type="SUPFAM" id="SSF109604">
    <property type="entry name" value="HD-domain/PDEase-like"/>
    <property type="match status" value="1"/>
</dbReference>
<reference evidence="7 8" key="1">
    <citation type="submission" date="2019-08" db="EMBL/GenBank/DDBJ databases">
        <title>In-depth cultivation of the pig gut microbiome towards novel bacterial diversity and tailored functional studies.</title>
        <authorList>
            <person name="Wylensek D."/>
            <person name="Hitch T.C.A."/>
            <person name="Clavel T."/>
        </authorList>
    </citation>
    <scope>NUCLEOTIDE SEQUENCE [LARGE SCALE GENOMIC DNA]</scope>
    <source>
        <strain evidence="7 8">WB03_NA08</strain>
    </source>
</reference>
<accession>A0A6N7W5U0</accession>
<dbReference type="InterPro" id="IPR002912">
    <property type="entry name" value="ACT_dom"/>
</dbReference>
<dbReference type="CDD" id="cd01668">
    <property type="entry name" value="TGS_RSH"/>
    <property type="match status" value="1"/>
</dbReference>
<dbReference type="InterPro" id="IPR006674">
    <property type="entry name" value="HD_domain"/>
</dbReference>
<dbReference type="InterPro" id="IPR043519">
    <property type="entry name" value="NT_sf"/>
</dbReference>
<dbReference type="PROSITE" id="PS51831">
    <property type="entry name" value="HD"/>
    <property type="match status" value="1"/>
</dbReference>
<dbReference type="PANTHER" id="PTHR21262">
    <property type="entry name" value="GUANOSINE-3',5'-BIS DIPHOSPHATE 3'-PYROPHOSPHOHYDROLASE"/>
    <property type="match status" value="1"/>
</dbReference>
<dbReference type="SMART" id="SM00954">
    <property type="entry name" value="RelA_SpoT"/>
    <property type="match status" value="1"/>
</dbReference>
<organism evidence="7 8">
    <name type="scientific">Scrofimicrobium canadense</name>
    <dbReference type="NCBI Taxonomy" id="2652290"/>
    <lineage>
        <taxon>Bacteria</taxon>
        <taxon>Bacillati</taxon>
        <taxon>Actinomycetota</taxon>
        <taxon>Actinomycetes</taxon>
        <taxon>Actinomycetales</taxon>
        <taxon>Actinomycetaceae</taxon>
        <taxon>Scrofimicrobium</taxon>
    </lineage>
</organism>
<evidence type="ECO:0000256" key="1">
    <source>
        <dbReference type="ARBA" id="ARBA00004976"/>
    </source>
</evidence>
<evidence type="ECO:0000259" key="4">
    <source>
        <dbReference type="PROSITE" id="PS51671"/>
    </source>
</evidence>
<proteinExistence type="inferred from homology"/>
<dbReference type="EMBL" id="VULO01000002">
    <property type="protein sequence ID" value="MSS83508.1"/>
    <property type="molecule type" value="Genomic_DNA"/>
</dbReference>
<keyword evidence="8" id="KW-1185">Reference proteome</keyword>
<dbReference type="GO" id="GO:0008728">
    <property type="term" value="F:GTP diphosphokinase activity"/>
    <property type="evidence" value="ECO:0007669"/>
    <property type="project" value="UniProtKB-EC"/>
</dbReference>
<comment type="function">
    <text evidence="3">In eubacteria ppGpp (guanosine 3'-diphosphate 5'-diphosphate) is a mediator of the stringent response that coordinates a variety of cellular activities in response to changes in nutritional abundance.</text>
</comment>
<comment type="similarity">
    <text evidence="3">Belongs to the relA/spoT family.</text>
</comment>
<dbReference type="PROSITE" id="PS51671">
    <property type="entry name" value="ACT"/>
    <property type="match status" value="1"/>
</dbReference>
<comment type="catalytic activity">
    <reaction evidence="2">
        <text>GTP + ATP = guanosine 3'-diphosphate 5'-triphosphate + AMP</text>
        <dbReference type="Rhea" id="RHEA:22088"/>
        <dbReference type="ChEBI" id="CHEBI:30616"/>
        <dbReference type="ChEBI" id="CHEBI:37565"/>
        <dbReference type="ChEBI" id="CHEBI:142410"/>
        <dbReference type="ChEBI" id="CHEBI:456215"/>
        <dbReference type="EC" id="2.7.6.5"/>
    </reaction>
</comment>
<dbReference type="PROSITE" id="PS51880">
    <property type="entry name" value="TGS"/>
    <property type="match status" value="1"/>
</dbReference>
<evidence type="ECO:0000259" key="6">
    <source>
        <dbReference type="PROSITE" id="PS51880"/>
    </source>
</evidence>
<comment type="caution">
    <text evidence="7">The sequence shown here is derived from an EMBL/GenBank/DDBJ whole genome shotgun (WGS) entry which is preliminary data.</text>
</comment>
<dbReference type="InterPro" id="IPR012675">
    <property type="entry name" value="Beta-grasp_dom_sf"/>
</dbReference>
<dbReference type="CDD" id="cd00077">
    <property type="entry name" value="HDc"/>
    <property type="match status" value="1"/>
</dbReference>
<dbReference type="Pfam" id="PF19296">
    <property type="entry name" value="RelA_AH_RIS"/>
    <property type="match status" value="1"/>
</dbReference>
<dbReference type="InterPro" id="IPR045865">
    <property type="entry name" value="ACT-like_dom_sf"/>
</dbReference>
<name>A0A6N7W5U0_9ACTO</name>
<dbReference type="Gene3D" id="3.30.460.10">
    <property type="entry name" value="Beta Polymerase, domain 2"/>
    <property type="match status" value="1"/>
</dbReference>
<feature type="domain" description="TGS" evidence="6">
    <location>
        <begin position="417"/>
        <end position="478"/>
    </location>
</feature>
<dbReference type="SUPFAM" id="SSF81301">
    <property type="entry name" value="Nucleotidyltransferase"/>
    <property type="match status" value="1"/>
</dbReference>
<evidence type="ECO:0000313" key="8">
    <source>
        <dbReference type="Proteomes" id="UP000470875"/>
    </source>
</evidence>
<dbReference type="SUPFAM" id="SSF81271">
    <property type="entry name" value="TGS-like"/>
    <property type="match status" value="1"/>
</dbReference>
<evidence type="ECO:0000256" key="3">
    <source>
        <dbReference type="RuleBase" id="RU003847"/>
    </source>
</evidence>
<feature type="domain" description="ACT" evidence="4">
    <location>
        <begin position="685"/>
        <end position="759"/>
    </location>
</feature>
<protein>
    <submittedName>
        <fullName evidence="7">Bifunctional (P)ppGpp synthetase/guanosine-3',5'-bis(Diphosphate) 3'-pyrophosphohydrolase</fullName>
    </submittedName>
</protein>
<dbReference type="InterPro" id="IPR004811">
    <property type="entry name" value="RelA/Spo_fam"/>
</dbReference>
<comment type="pathway">
    <text evidence="1">Purine metabolism; ppGpp biosynthesis; ppGpp from GTP: step 1/2.</text>
</comment>
<dbReference type="NCBIfam" id="TIGR00691">
    <property type="entry name" value="spoT_relA"/>
    <property type="match status" value="1"/>
</dbReference>
<dbReference type="Pfam" id="PF13328">
    <property type="entry name" value="HD_4"/>
    <property type="match status" value="1"/>
</dbReference>
<dbReference type="UniPathway" id="UPA00908">
    <property type="reaction ID" value="UER00884"/>
</dbReference>
<dbReference type="InterPro" id="IPR007685">
    <property type="entry name" value="RelA_SpoT"/>
</dbReference>
<gene>
    <name evidence="7" type="ORF">FYJ24_01765</name>
</gene>
<evidence type="ECO:0000313" key="7">
    <source>
        <dbReference type="EMBL" id="MSS83508.1"/>
    </source>
</evidence>
<dbReference type="FunFam" id="3.10.20.30:FF:000002">
    <property type="entry name" value="GTP pyrophosphokinase (RelA/SpoT)"/>
    <property type="match status" value="1"/>
</dbReference>
<dbReference type="Gene3D" id="3.10.20.30">
    <property type="match status" value="1"/>
</dbReference>
<evidence type="ECO:0000256" key="2">
    <source>
        <dbReference type="ARBA" id="ARBA00048244"/>
    </source>
</evidence>
<dbReference type="Pfam" id="PF13291">
    <property type="entry name" value="ACT_4"/>
    <property type="match status" value="1"/>
</dbReference>
<dbReference type="GO" id="GO:0016787">
    <property type="term" value="F:hydrolase activity"/>
    <property type="evidence" value="ECO:0007669"/>
    <property type="project" value="UniProtKB-KW"/>
</dbReference>
<dbReference type="Proteomes" id="UP000470875">
    <property type="component" value="Unassembled WGS sequence"/>
</dbReference>
<dbReference type="CDD" id="cd05399">
    <property type="entry name" value="NT_Rel-Spo_like"/>
    <property type="match status" value="1"/>
</dbReference>
<dbReference type="Gene3D" id="1.10.3210.10">
    <property type="entry name" value="Hypothetical protein af1432"/>
    <property type="match status" value="1"/>
</dbReference>
<dbReference type="GO" id="GO:0015970">
    <property type="term" value="P:guanosine tetraphosphate biosynthetic process"/>
    <property type="evidence" value="ECO:0007669"/>
    <property type="project" value="UniProtKB-UniPathway"/>
</dbReference>
<dbReference type="InterPro" id="IPR012676">
    <property type="entry name" value="TGS-like"/>
</dbReference>
<sequence>MTEPQTTDAAKAPGSFVRSGLAWFGGRRTTAAEIEPLVRAVRAHHPRADVSTIERAYEVARDCHEGQKRKSGEPYITHPVAVATILAELGMTPPTLVAALLHDTVEDTDYTVEQLEADFGPEIAAMVDGVTKLDKIRYGAAAQSETLRKMLVAMSRDIRVLLIKLGDRLHNARTWKHVEPESAKKKARETLEIYAPLAHRLGMNTIKWELEELSFRALYPDVYDEIDHLVQQRAPKRERYLQDVVGQIEEDLRHAKIKGVVSGRPKHHYSIYQKMIVRGKAFDEIYDLVAVRVLVESIKDCYAVLGAIHAHWNPIPGRFKDYIAMPKFNLYQSLHTTVIGPMGRPVEVQIRTFEMHDRAEYGVAAHWRYKQNAGSEKNDQMNPREQMNWLRALVEMERETGDPEEFLDSLRFEIAGDEVYVFTPKGQVQVLPPKATPVDFAYSVHTEVGHSTVGARVNGRLVPLDTILESGDTVEVITSSSDKAGPSRDWLAFVSSPRARSKIKAWFSKERREEAVELGKGHIAKTMRKQNLPLQRLMTHDALLSVATALGYGDITALYAAVGENHVSAQNVVTRLVDNLGGDAGTEETLSEGINPATVPARPGASSDGGILVEGISSNDVWVKLARCCTPVPGDIIVGFVTRGQGVSVHREDCANAKHLMDRSPERFIEVQWAPEQSGNQYLVEIEVRALNRAGLLNDLSRVLSDHRVDILNGNMSTTGDQVATTRFTFELPDVAYLQSVLSSLRRVDGVFEAERRLGTKSRG</sequence>
<dbReference type="InterPro" id="IPR004095">
    <property type="entry name" value="TGS"/>
</dbReference>
<dbReference type="GO" id="GO:0005886">
    <property type="term" value="C:plasma membrane"/>
    <property type="evidence" value="ECO:0007669"/>
    <property type="project" value="TreeGrafter"/>
</dbReference>
<feature type="domain" description="HD" evidence="5">
    <location>
        <begin position="75"/>
        <end position="172"/>
    </location>
</feature>
<dbReference type="CDD" id="cd04876">
    <property type="entry name" value="ACT_RelA-SpoT"/>
    <property type="match status" value="1"/>
</dbReference>
<dbReference type="PANTHER" id="PTHR21262:SF31">
    <property type="entry name" value="GTP PYROPHOSPHOKINASE"/>
    <property type="match status" value="1"/>
</dbReference>
<dbReference type="FunFam" id="1.10.3210.10:FF:000001">
    <property type="entry name" value="GTP pyrophosphokinase RelA"/>
    <property type="match status" value="1"/>
</dbReference>
<dbReference type="InterPro" id="IPR003607">
    <property type="entry name" value="HD/PDEase_dom"/>
</dbReference>
<dbReference type="SUPFAM" id="SSF55021">
    <property type="entry name" value="ACT-like"/>
    <property type="match status" value="1"/>
</dbReference>
<keyword evidence="7" id="KW-0378">Hydrolase</keyword>